<gene>
    <name evidence="4" type="ORF">R1sor_002125</name>
</gene>
<feature type="domain" description="Reverse transcriptase zinc-binding" evidence="3">
    <location>
        <begin position="700"/>
        <end position="778"/>
    </location>
</feature>
<dbReference type="CDD" id="cd01650">
    <property type="entry name" value="RT_nLTR_like"/>
    <property type="match status" value="1"/>
</dbReference>
<feature type="domain" description="Reverse transcriptase" evidence="2">
    <location>
        <begin position="243"/>
        <end position="366"/>
    </location>
</feature>
<dbReference type="Pfam" id="PF00078">
    <property type="entry name" value="RVT_1"/>
    <property type="match status" value="1"/>
</dbReference>
<sequence>MVERNRDSIGPSPVLRGKEIRSPLMEEKKKQEEEAEDIAGLQEQLLRARRDIEIHPTEGKKETFERILTRLRNREKTEAQMSQVRSRIRWIQLGDAPSRYFFASLKAKQARENITILQTEEGGLLTDREEILGEIEQEYSTLYSADEEGGAIEEQRREILHLMNKRFTAEQNATIREVPDDALIEDTVKNLPRDKSPGIDGVVAEILRLGWQFMKQDCIKMVTRVWQSKKLLARDNRGVIKLIPKTKDLFWLRNWRPITLLTVTYKIIAKILATRLKAMVPGLVDRQQTGFLARRDITENVMSLRLAQEWAAVTGQEALFVKLDFQKAYDRISHRFLWATLAAVGLVADNIELIQGIVEGGFSQVHINGQFTKEFPLYADDTGISITLSEDYFTSLRNTVSRFEAVSGARLNLGKSLIMPLAPTTLPPWVYNTGCEVAEPGVNFRQFIWGWNDQNNPKTSLIAWERVAQSRDNGGLNWTRFRERAAAMHIKCVLNLLRGNDTEWACLANSLILRTLRDGAYQRERCQWGLEEILILTKLSKVRGSPTFTRILKSWNKAKSKVMWNQEEGSIPQHLKLPQAVILLNWGQGEGPGVRNKALACLKKGGIDRLTTGTQGAAADMSWTQTLQINGVFPEEEVLREIHQLEVWSSNVRLQPSTLLEAEGWEWADGTGRFNWRIGVAVWSKKLSKNEDFSELLNHKWNVLRPEDERLSWPRRWKLLWSIKLSYRKKIWLWKILQRGFFTGSRAAEMRVSEGWCDRCQGQLETLEHLLWDCRIARRRKDDLRRVGAIPAGINRLLKWIDEGLDRAGRDISYIAVTMNFAAPLWRERNNHIFNNKVEMRPTSRIIRETYREQQNRRTLEIEDTIISNNSVADSRGSPSMNAALTDLQSSTWTTTSDSTNAGSDTEEAESSSQQTDSSSLAATHRSERRVVAG</sequence>
<feature type="compositionally biased region" description="Low complexity" evidence="1">
    <location>
        <begin position="885"/>
        <end position="900"/>
    </location>
</feature>
<dbReference type="AlphaFoldDB" id="A0ABD3GYA0"/>
<comment type="caution">
    <text evidence="4">The sequence shown here is derived from an EMBL/GenBank/DDBJ whole genome shotgun (WGS) entry which is preliminary data.</text>
</comment>
<proteinExistence type="predicted"/>
<feature type="region of interest" description="Disordered" evidence="1">
    <location>
        <begin position="1"/>
        <end position="36"/>
    </location>
</feature>
<feature type="compositionally biased region" description="Basic and acidic residues" evidence="1">
    <location>
        <begin position="925"/>
        <end position="934"/>
    </location>
</feature>
<evidence type="ECO:0000259" key="3">
    <source>
        <dbReference type="Pfam" id="PF13966"/>
    </source>
</evidence>
<feature type="compositionally biased region" description="Basic and acidic residues" evidence="1">
    <location>
        <begin position="16"/>
        <end position="32"/>
    </location>
</feature>
<feature type="region of interest" description="Disordered" evidence="1">
    <location>
        <begin position="871"/>
        <end position="934"/>
    </location>
</feature>
<evidence type="ECO:0000259" key="2">
    <source>
        <dbReference type="Pfam" id="PF00078"/>
    </source>
</evidence>
<reference evidence="4 5" key="1">
    <citation type="submission" date="2024-09" db="EMBL/GenBank/DDBJ databases">
        <title>Chromosome-scale assembly of Riccia sorocarpa.</title>
        <authorList>
            <person name="Paukszto L."/>
        </authorList>
    </citation>
    <scope>NUCLEOTIDE SEQUENCE [LARGE SCALE GENOMIC DNA]</scope>
    <source>
        <strain evidence="4">LP-2024</strain>
        <tissue evidence="4">Aerial parts of the thallus</tissue>
    </source>
</reference>
<evidence type="ECO:0000313" key="4">
    <source>
        <dbReference type="EMBL" id="KAL3684103.1"/>
    </source>
</evidence>
<dbReference type="InterPro" id="IPR000477">
    <property type="entry name" value="RT_dom"/>
</dbReference>
<evidence type="ECO:0008006" key="6">
    <source>
        <dbReference type="Google" id="ProtNLM"/>
    </source>
</evidence>
<protein>
    <recommendedName>
        <fullName evidence="6">Reverse transcriptase domain-containing protein</fullName>
    </recommendedName>
</protein>
<accession>A0ABD3GYA0</accession>
<dbReference type="Proteomes" id="UP001633002">
    <property type="component" value="Unassembled WGS sequence"/>
</dbReference>
<dbReference type="EMBL" id="JBJQOH010000006">
    <property type="protein sequence ID" value="KAL3684103.1"/>
    <property type="molecule type" value="Genomic_DNA"/>
</dbReference>
<evidence type="ECO:0000256" key="1">
    <source>
        <dbReference type="SAM" id="MobiDB-lite"/>
    </source>
</evidence>
<keyword evidence="5" id="KW-1185">Reference proteome</keyword>
<name>A0ABD3GYA0_9MARC</name>
<dbReference type="PANTHER" id="PTHR19446">
    <property type="entry name" value="REVERSE TRANSCRIPTASES"/>
    <property type="match status" value="1"/>
</dbReference>
<dbReference type="Pfam" id="PF13966">
    <property type="entry name" value="zf-RVT"/>
    <property type="match status" value="1"/>
</dbReference>
<feature type="compositionally biased region" description="Polar residues" evidence="1">
    <location>
        <begin position="871"/>
        <end position="883"/>
    </location>
</feature>
<dbReference type="InterPro" id="IPR026960">
    <property type="entry name" value="RVT-Znf"/>
</dbReference>
<organism evidence="4 5">
    <name type="scientific">Riccia sorocarpa</name>
    <dbReference type="NCBI Taxonomy" id="122646"/>
    <lineage>
        <taxon>Eukaryota</taxon>
        <taxon>Viridiplantae</taxon>
        <taxon>Streptophyta</taxon>
        <taxon>Embryophyta</taxon>
        <taxon>Marchantiophyta</taxon>
        <taxon>Marchantiopsida</taxon>
        <taxon>Marchantiidae</taxon>
        <taxon>Marchantiales</taxon>
        <taxon>Ricciaceae</taxon>
        <taxon>Riccia</taxon>
    </lineage>
</organism>
<evidence type="ECO:0000313" key="5">
    <source>
        <dbReference type="Proteomes" id="UP001633002"/>
    </source>
</evidence>
<feature type="compositionally biased region" description="Low complexity" evidence="1">
    <location>
        <begin position="911"/>
        <end position="924"/>
    </location>
</feature>